<protein>
    <submittedName>
        <fullName evidence="4">Trichohyalin-like</fullName>
    </submittedName>
</protein>
<dbReference type="KEGG" id="muo:115469884"/>
<accession>A0A6P7Y5V6</accession>
<name>A0A6P7Y5V6_9AMPH</name>
<dbReference type="RefSeq" id="XP_030058495.1">
    <property type="nucleotide sequence ID" value="XM_030202635.1"/>
</dbReference>
<organism evidence="3 4">
    <name type="scientific">Microcaecilia unicolor</name>
    <dbReference type="NCBI Taxonomy" id="1415580"/>
    <lineage>
        <taxon>Eukaryota</taxon>
        <taxon>Metazoa</taxon>
        <taxon>Chordata</taxon>
        <taxon>Craniata</taxon>
        <taxon>Vertebrata</taxon>
        <taxon>Euteleostomi</taxon>
        <taxon>Amphibia</taxon>
        <taxon>Gymnophiona</taxon>
        <taxon>Siphonopidae</taxon>
        <taxon>Microcaecilia</taxon>
    </lineage>
</organism>
<dbReference type="InParanoid" id="A0A6P7Y5V6"/>
<evidence type="ECO:0000256" key="1">
    <source>
        <dbReference type="SAM" id="Coils"/>
    </source>
</evidence>
<dbReference type="AlphaFoldDB" id="A0A6P7Y5V6"/>
<keyword evidence="1" id="KW-0175">Coiled coil</keyword>
<dbReference type="OrthoDB" id="2142729at2759"/>
<proteinExistence type="predicted"/>
<feature type="compositionally biased region" description="Basic and acidic residues" evidence="2">
    <location>
        <begin position="357"/>
        <end position="366"/>
    </location>
</feature>
<dbReference type="Proteomes" id="UP000515156">
    <property type="component" value="Chromosome 5"/>
</dbReference>
<feature type="coiled-coil region" evidence="1">
    <location>
        <begin position="116"/>
        <end position="213"/>
    </location>
</feature>
<evidence type="ECO:0000313" key="4">
    <source>
        <dbReference type="RefSeq" id="XP_030058495.1"/>
    </source>
</evidence>
<gene>
    <name evidence="4" type="primary">LOC115469884</name>
</gene>
<reference evidence="4" key="1">
    <citation type="submission" date="2025-08" db="UniProtKB">
        <authorList>
            <consortium name="RefSeq"/>
        </authorList>
    </citation>
    <scope>IDENTIFICATION</scope>
</reference>
<feature type="region of interest" description="Disordered" evidence="2">
    <location>
        <begin position="352"/>
        <end position="391"/>
    </location>
</feature>
<evidence type="ECO:0000313" key="3">
    <source>
        <dbReference type="Proteomes" id="UP000515156"/>
    </source>
</evidence>
<evidence type="ECO:0000256" key="2">
    <source>
        <dbReference type="SAM" id="MobiDB-lite"/>
    </source>
</evidence>
<keyword evidence="3" id="KW-1185">Reference proteome</keyword>
<sequence length="391" mass="44408">MALETSRKQKGTSPSDIVGGCSPANLYLVQLLEVKKSISLEEPSEVRIKMVFQILDRLVPELGVYSELVKLIAEEIYAAVYSPRFTGNSAICSQPSEEVTRIPYFTLLTRIQDERNEAAEKAISELQHARKILSEREDEIRQQKRDTEELQKECQALRSTVAALEENVKEKREELRRLQKDRQTQEKKLVEQISSYKASIQDLQLLLQASQKQIDSLKPYKKVSDDLREAFQTPVEKQNVNNLSPIPVKISAKRRTLIGSKQAQAISFLETTEHLYQQLLQVQNQAMDDFDVYVFSRVKSQLSGDEKLDQHALEKELKEKTAAFHWAMGEICTELSLLQQKKQGLKQQLMAMRARAKKELQPRSHDPMQVSGPGVTSGSSEDADLPPQGGE</sequence>
<dbReference type="GeneID" id="115469884"/>